<feature type="region of interest" description="Disordered" evidence="2">
    <location>
        <begin position="886"/>
        <end position="922"/>
    </location>
</feature>
<dbReference type="Pfam" id="PF12349">
    <property type="entry name" value="Sterol-sensing"/>
    <property type="match status" value="1"/>
</dbReference>
<proteinExistence type="inferred from homology"/>
<dbReference type="InterPro" id="IPR053956">
    <property type="entry name" value="NPC1_MLD"/>
</dbReference>
<keyword evidence="3" id="KW-1133">Transmembrane helix</keyword>
<feature type="domain" description="SSD" evidence="4">
    <location>
        <begin position="290"/>
        <end position="448"/>
    </location>
</feature>
<comment type="similarity">
    <text evidence="1">Belongs to the patched family.</text>
</comment>
<feature type="transmembrane region" description="Helical" evidence="3">
    <location>
        <begin position="49"/>
        <end position="69"/>
    </location>
</feature>
<feature type="transmembrane region" description="Helical" evidence="3">
    <location>
        <begin position="701"/>
        <end position="720"/>
    </location>
</feature>
<evidence type="ECO:0000259" key="4">
    <source>
        <dbReference type="PROSITE" id="PS50156"/>
    </source>
</evidence>
<feature type="transmembrane region" description="Helical" evidence="3">
    <location>
        <begin position="20"/>
        <end position="37"/>
    </location>
</feature>
<keyword evidence="3" id="KW-0812">Transmembrane</keyword>
<feature type="compositionally biased region" description="Basic and acidic residues" evidence="2">
    <location>
        <begin position="886"/>
        <end position="897"/>
    </location>
</feature>
<accession>A0ABN8QTF6</accession>
<protein>
    <recommendedName>
        <fullName evidence="4">SSD domain-containing protein</fullName>
    </recommendedName>
</protein>
<keyword evidence="6" id="KW-1185">Reference proteome</keyword>
<dbReference type="Proteomes" id="UP001159405">
    <property type="component" value="Unassembled WGS sequence"/>
</dbReference>
<feature type="region of interest" description="Disordered" evidence="2">
    <location>
        <begin position="979"/>
        <end position="1067"/>
    </location>
</feature>
<sequence>MGDNSNVGSCCCSHRFSPCVLWTSFCSWFVHVLERFFGWFGEGIAKHPLLTIPLCLVFVSICSVGFAWMKVENRTEKLFIPQNSKAMEDLNAAEKYFPVRFREEIVLLVASSDPPNVINRVCLEQALEVHQAVVELKSYSELCLTLSGVGAKNPKECMMINPLEIFQFDKGNLNRTDSQLQEKVSKEYTNTMNPQGMFVMRNGRSFRYNFEQMFGKVEKEGENITGAQALQMVYYVRDPSDKDSNAKILEWEKTFVDKIQSLVGKRSCFAVHFSSERSLDDAIAESSGSDVTLVSITFTLMITFACVMLGKFMNPLTGHSLLANAGVFAVALGILAGFGLAMWCRVPFVSLVGVLPFLILGIGIDDMFILVDELDRQQRSMTVVETVKEVLSRSGATITMTTLTDLVAFAVSTSTSFPAIRYFCVYAALTVTFSYLMIVTYFVAIMSYDVKRIKAGRRDCLPFCRAPPPRENAPAWDEPRLQTSNKLMEAWARFLTLSVVKVVVTVFSWCFLAAGIYGVTKVDESFDRRILAKDDSYLKKFLSTQEEYFELSIPVSIVETGNIDYGKRSVQEELRSLSKIVTSNKYYENRTLSWIEGFSQYALHKNKNILGSNFTPELLSFLDIYSNFKQDVKFSLDNKSVEVCRIMGFMKTSTSSSFQKNAMLTLREDLQTGTLKNLAAFTIARPFIFFEQYAITSRETVRNLLIAALAVLIVTSPFLVECTVTLLVVLNFAALICELFGLMVIWGVSLNSVSMINLVMAIGFAVDYSAHIAHAYVMSDKDTANERVVEALSTLGASVLMGGFSTFLGMVVLAFAASEIFRIFFKMFLGIVVFGLLHGLCILPVYLSLFDCKSAITKPISAVHVSDEYHSENDAVVDRLQLDGKGRNEKVSTDGDLRSASSNEGFELHEQRPLNESTDDYYRSKDDATDYMMNEQHGGDEGAIKATTEGDLRSASSNEGFELNDQSRPLDRTVVVKQTHQENNESKVHNEVHDMEKEDIEVERNDPTEVPQKSNAEESGRERFLTIQASEHGQEEGGNSNSKRYAEQDTPLTLNEQNIASDDSTKF</sequence>
<keyword evidence="3" id="KW-0472">Membrane</keyword>
<feature type="transmembrane region" description="Helical" evidence="3">
    <location>
        <begin position="348"/>
        <end position="371"/>
    </location>
</feature>
<dbReference type="InterPro" id="IPR051697">
    <property type="entry name" value="Patched_domain-protein"/>
</dbReference>
<reference evidence="5 6" key="1">
    <citation type="submission" date="2022-05" db="EMBL/GenBank/DDBJ databases">
        <authorList>
            <consortium name="Genoscope - CEA"/>
            <person name="William W."/>
        </authorList>
    </citation>
    <scope>NUCLEOTIDE SEQUENCE [LARGE SCALE GENOMIC DNA]</scope>
</reference>
<name>A0ABN8QTF6_9CNID</name>
<comment type="caution">
    <text evidence="5">The sequence shown here is derived from an EMBL/GenBank/DDBJ whole genome shotgun (WGS) entry which is preliminary data.</text>
</comment>
<dbReference type="PROSITE" id="PS50156">
    <property type="entry name" value="SSD"/>
    <property type="match status" value="2"/>
</dbReference>
<evidence type="ECO:0000256" key="1">
    <source>
        <dbReference type="ARBA" id="ARBA00005585"/>
    </source>
</evidence>
<feature type="transmembrane region" description="Helical" evidence="3">
    <location>
        <begin position="291"/>
        <end position="309"/>
    </location>
</feature>
<feature type="transmembrane region" description="Helical" evidence="3">
    <location>
        <begin position="321"/>
        <end position="342"/>
    </location>
</feature>
<dbReference type="Gene3D" id="1.20.1640.10">
    <property type="entry name" value="Multidrug efflux transporter AcrB transmembrane domain"/>
    <property type="match status" value="2"/>
</dbReference>
<evidence type="ECO:0000256" key="3">
    <source>
        <dbReference type="SAM" id="Phobius"/>
    </source>
</evidence>
<feature type="compositionally biased region" description="Basic and acidic residues" evidence="2">
    <location>
        <begin position="979"/>
        <end position="1007"/>
    </location>
</feature>
<feature type="compositionally biased region" description="Basic and acidic residues" evidence="2">
    <location>
        <begin position="1015"/>
        <end position="1024"/>
    </location>
</feature>
<feature type="transmembrane region" description="Helical" evidence="3">
    <location>
        <begin position="423"/>
        <end position="448"/>
    </location>
</feature>
<dbReference type="InterPro" id="IPR000731">
    <property type="entry name" value="SSD"/>
</dbReference>
<feature type="domain" description="SSD" evidence="4">
    <location>
        <begin position="673"/>
        <end position="849"/>
    </location>
</feature>
<evidence type="ECO:0000313" key="5">
    <source>
        <dbReference type="EMBL" id="CAH3168539.1"/>
    </source>
</evidence>
<feature type="transmembrane region" description="Helical" evidence="3">
    <location>
        <begin position="797"/>
        <end position="816"/>
    </location>
</feature>
<dbReference type="Pfam" id="PF22314">
    <property type="entry name" value="NPC1_MLD"/>
    <property type="match status" value="1"/>
</dbReference>
<organism evidence="5 6">
    <name type="scientific">Porites lobata</name>
    <dbReference type="NCBI Taxonomy" id="104759"/>
    <lineage>
        <taxon>Eukaryota</taxon>
        <taxon>Metazoa</taxon>
        <taxon>Cnidaria</taxon>
        <taxon>Anthozoa</taxon>
        <taxon>Hexacorallia</taxon>
        <taxon>Scleractinia</taxon>
        <taxon>Fungiina</taxon>
        <taxon>Poritidae</taxon>
        <taxon>Porites</taxon>
    </lineage>
</organism>
<evidence type="ECO:0000256" key="2">
    <source>
        <dbReference type="SAM" id="MobiDB-lite"/>
    </source>
</evidence>
<feature type="transmembrane region" description="Helical" evidence="3">
    <location>
        <begin position="726"/>
        <end position="748"/>
    </location>
</feature>
<evidence type="ECO:0000313" key="6">
    <source>
        <dbReference type="Proteomes" id="UP001159405"/>
    </source>
</evidence>
<feature type="transmembrane region" description="Helical" evidence="3">
    <location>
        <begin position="828"/>
        <end position="849"/>
    </location>
</feature>
<dbReference type="PANTHER" id="PTHR10796">
    <property type="entry name" value="PATCHED-RELATED"/>
    <property type="match status" value="1"/>
</dbReference>
<feature type="compositionally biased region" description="Polar residues" evidence="2">
    <location>
        <begin position="1027"/>
        <end position="1043"/>
    </location>
</feature>
<dbReference type="PANTHER" id="PTHR10796:SF92">
    <property type="entry name" value="PATCHED-RELATED, ISOFORM A"/>
    <property type="match status" value="1"/>
</dbReference>
<feature type="transmembrane region" description="Helical" evidence="3">
    <location>
        <begin position="755"/>
        <end position="777"/>
    </location>
</feature>
<dbReference type="EMBL" id="CALNXK010000145">
    <property type="protein sequence ID" value="CAH3168539.1"/>
    <property type="molecule type" value="Genomic_DNA"/>
</dbReference>
<dbReference type="SUPFAM" id="SSF82866">
    <property type="entry name" value="Multidrug efflux transporter AcrB transmembrane domain"/>
    <property type="match status" value="2"/>
</dbReference>
<gene>
    <name evidence="5" type="ORF">PLOB_00009255</name>
</gene>
<feature type="compositionally biased region" description="Polar residues" evidence="2">
    <location>
        <begin position="1050"/>
        <end position="1067"/>
    </location>
</feature>
<feature type="transmembrane region" description="Helical" evidence="3">
    <location>
        <begin position="494"/>
        <end position="519"/>
    </location>
</feature>
<dbReference type="InterPro" id="IPR053958">
    <property type="entry name" value="HMGCR/SNAP/NPC1-like_SSD"/>
</dbReference>